<accession>A0A5B9QPN5</accession>
<evidence type="ECO:0000259" key="5">
    <source>
        <dbReference type="Pfam" id="PF22244"/>
    </source>
</evidence>
<sequence precursor="true">MSRFTRLGYGCLLIGLCSLACADEPWRADPKLVEAKMKNSRGFNYREADVPQYVLPDPLQTTRGQALTAEHWPQQREQLLQTFRDHVYGNRPETAYRVQFSTVAQRSGVFDGTVDAREVKITVLAGEGEYSFSLLLFVPRRPNSGDAAKLPAIVHLNNRDFPTLDSAINESSEFWPVRAICDEGFVAAAVSTHEIDPDKAGRFEDGIRGFLSKASGASGEKPADPHAWAALSAWGWGVSRAVDYLLTLPTVDAERIAVVGHSRGGKAALWAAAEDTRIAIAYSNNSGCGGAALSRRRFGETVARITTAFPHWFCDRFATYADREQDLPVDQHQLIALLAPRAVYVASATDDLWADPRGEYLSLIHAAPVFQLLGHQAIDNRQMPAADQPRYVGRTGYHLRTGGHGLTPSDWQNFMRFIKQLED</sequence>
<dbReference type="InterPro" id="IPR054579">
    <property type="entry name" value="GCE-like_dom"/>
</dbReference>
<keyword evidence="7" id="KW-1185">Reference proteome</keyword>
<feature type="chain" id="PRO_5022809021" description="4-O-methyl-glucuronoyl methylesterase-like domain-containing protein" evidence="4">
    <location>
        <begin position="23"/>
        <end position="423"/>
    </location>
</feature>
<name>A0A5B9QPN5_9BACT</name>
<evidence type="ECO:0000256" key="3">
    <source>
        <dbReference type="ARBA" id="ARBA00022801"/>
    </source>
</evidence>
<proteinExistence type="predicted"/>
<dbReference type="OrthoDB" id="9809261at2"/>
<evidence type="ECO:0000256" key="1">
    <source>
        <dbReference type="ARBA" id="ARBA00022487"/>
    </source>
</evidence>
<evidence type="ECO:0000313" key="6">
    <source>
        <dbReference type="EMBL" id="QEG41057.1"/>
    </source>
</evidence>
<dbReference type="RefSeq" id="WP_084426551.1">
    <property type="nucleotide sequence ID" value="NZ_CP042914.1"/>
</dbReference>
<dbReference type="PANTHER" id="PTHR22946">
    <property type="entry name" value="DIENELACTONE HYDROLASE DOMAIN-CONTAINING PROTEIN-RELATED"/>
    <property type="match status" value="1"/>
</dbReference>
<dbReference type="InterPro" id="IPR050261">
    <property type="entry name" value="FrsA_esterase"/>
</dbReference>
<keyword evidence="2 4" id="KW-0732">Signal</keyword>
<dbReference type="Pfam" id="PF22244">
    <property type="entry name" value="GCE_fung"/>
    <property type="match status" value="1"/>
</dbReference>
<dbReference type="KEGG" id="rul:UC8_30750"/>
<reference evidence="6 7" key="1">
    <citation type="submission" date="2019-08" db="EMBL/GenBank/DDBJ databases">
        <title>Deep-cultivation of Planctomycetes and their phenomic and genomic characterization uncovers novel biology.</title>
        <authorList>
            <person name="Wiegand S."/>
            <person name="Jogler M."/>
            <person name="Boedeker C."/>
            <person name="Pinto D."/>
            <person name="Vollmers J."/>
            <person name="Rivas-Marin E."/>
            <person name="Kohn T."/>
            <person name="Peeters S.H."/>
            <person name="Heuer A."/>
            <person name="Rast P."/>
            <person name="Oberbeckmann S."/>
            <person name="Bunk B."/>
            <person name="Jeske O."/>
            <person name="Meyerdierks A."/>
            <person name="Storesund J.E."/>
            <person name="Kallscheuer N."/>
            <person name="Luecker S."/>
            <person name="Lage O.M."/>
            <person name="Pohl T."/>
            <person name="Merkel B.J."/>
            <person name="Hornburger P."/>
            <person name="Mueller R.-W."/>
            <person name="Bruemmer F."/>
            <person name="Labrenz M."/>
            <person name="Spormann A.M."/>
            <person name="Op den Camp H."/>
            <person name="Overmann J."/>
            <person name="Amann R."/>
            <person name="Jetten M.S.M."/>
            <person name="Mascher T."/>
            <person name="Medema M.H."/>
            <person name="Devos D.P."/>
            <person name="Kaster A.-K."/>
            <person name="Ovreas L."/>
            <person name="Rohde M."/>
            <person name="Galperin M.Y."/>
            <person name="Jogler C."/>
        </authorList>
    </citation>
    <scope>NUCLEOTIDE SEQUENCE [LARGE SCALE GENOMIC DNA]</scope>
    <source>
        <strain evidence="6 7">UC8</strain>
    </source>
</reference>
<dbReference type="Gene3D" id="3.40.50.1820">
    <property type="entry name" value="alpha/beta hydrolase"/>
    <property type="match status" value="1"/>
</dbReference>
<dbReference type="GO" id="GO:0052689">
    <property type="term" value="F:carboxylic ester hydrolase activity"/>
    <property type="evidence" value="ECO:0007669"/>
    <property type="project" value="UniProtKB-KW"/>
</dbReference>
<evidence type="ECO:0000313" key="7">
    <source>
        <dbReference type="Proteomes" id="UP000325286"/>
    </source>
</evidence>
<dbReference type="Proteomes" id="UP000325286">
    <property type="component" value="Chromosome"/>
</dbReference>
<feature type="domain" description="4-O-methyl-glucuronoyl methylesterase-like" evidence="5">
    <location>
        <begin position="226"/>
        <end position="374"/>
    </location>
</feature>
<dbReference type="InterPro" id="IPR029058">
    <property type="entry name" value="AB_hydrolase_fold"/>
</dbReference>
<feature type="signal peptide" evidence="4">
    <location>
        <begin position="1"/>
        <end position="22"/>
    </location>
</feature>
<evidence type="ECO:0000256" key="2">
    <source>
        <dbReference type="ARBA" id="ARBA00022729"/>
    </source>
</evidence>
<keyword evidence="3" id="KW-0378">Hydrolase</keyword>
<gene>
    <name evidence="6" type="ORF">UC8_30750</name>
</gene>
<evidence type="ECO:0000256" key="4">
    <source>
        <dbReference type="SAM" id="SignalP"/>
    </source>
</evidence>
<organism evidence="6 7">
    <name type="scientific">Roseimaritima ulvae</name>
    <dbReference type="NCBI Taxonomy" id="980254"/>
    <lineage>
        <taxon>Bacteria</taxon>
        <taxon>Pseudomonadati</taxon>
        <taxon>Planctomycetota</taxon>
        <taxon>Planctomycetia</taxon>
        <taxon>Pirellulales</taxon>
        <taxon>Pirellulaceae</taxon>
        <taxon>Roseimaritima</taxon>
    </lineage>
</organism>
<dbReference type="SUPFAM" id="SSF53474">
    <property type="entry name" value="alpha/beta-Hydrolases"/>
    <property type="match status" value="1"/>
</dbReference>
<keyword evidence="1" id="KW-0719">Serine esterase</keyword>
<protein>
    <recommendedName>
        <fullName evidence="5">4-O-methyl-glucuronoyl methylesterase-like domain-containing protein</fullName>
    </recommendedName>
</protein>
<dbReference type="EMBL" id="CP042914">
    <property type="protein sequence ID" value="QEG41057.1"/>
    <property type="molecule type" value="Genomic_DNA"/>
</dbReference>
<dbReference type="AlphaFoldDB" id="A0A5B9QPN5"/>